<feature type="domain" description="Septum formation inhibitor MinC C-terminal" evidence="7">
    <location>
        <begin position="96"/>
        <end position="179"/>
    </location>
</feature>
<dbReference type="InterPro" id="IPR013033">
    <property type="entry name" value="MinC"/>
</dbReference>
<keyword evidence="2" id="KW-0132">Cell division</keyword>
<dbReference type="Gene3D" id="2.160.20.70">
    <property type="match status" value="1"/>
</dbReference>
<gene>
    <name evidence="9" type="ORF">ENV82_01545</name>
</gene>
<dbReference type="InterPro" id="IPR036145">
    <property type="entry name" value="MinC_C_sf"/>
</dbReference>
<accession>A0A7C4U3H0</accession>
<proteinExistence type="inferred from homology"/>
<evidence type="ECO:0000259" key="7">
    <source>
        <dbReference type="Pfam" id="PF03775"/>
    </source>
</evidence>
<comment type="similarity">
    <text evidence="1">Belongs to the MinC family.</text>
</comment>
<dbReference type="InterPro" id="IPR005526">
    <property type="entry name" value="Septum_form_inhib_MinC_C"/>
</dbReference>
<dbReference type="Pfam" id="PF03775">
    <property type="entry name" value="MinC_C"/>
    <property type="match status" value="1"/>
</dbReference>
<sequence length="204" mass="22071">MKNVVTLKGINGEVLLMIDPVAPFEEVFHSIRELVQKGSNFFRGGFLTIDTQGRSLSEEELKSIEEIFKGIGVSFRLNRGGELLGGAPIGEKVLTVERTVRSGQLIRFDGNVVILGNVNPDGVVEATNDVFVFGVIKGKVKAGRRIVALGFQSQGIIIGTLEANISTSEKSRKPHICELGKDGVIIFSPLEGKELKPARRGKNG</sequence>
<comment type="subunit">
    <text evidence="6">Interacts with MinD and FtsZ.</text>
</comment>
<dbReference type="EMBL" id="DTHV01000049">
    <property type="protein sequence ID" value="HGW60113.1"/>
    <property type="molecule type" value="Genomic_DNA"/>
</dbReference>
<name>A0A7C4U3H0_9BACT</name>
<comment type="caution">
    <text evidence="9">The sequence shown here is derived from an EMBL/GenBank/DDBJ whole genome shotgun (WGS) entry which is preliminary data.</text>
</comment>
<dbReference type="Pfam" id="PF22642">
    <property type="entry name" value="MinC_N_1"/>
    <property type="match status" value="1"/>
</dbReference>
<dbReference type="InterPro" id="IPR055219">
    <property type="entry name" value="MinC_N_1"/>
</dbReference>
<evidence type="ECO:0000256" key="6">
    <source>
        <dbReference type="ARBA" id="ARBA00046874"/>
    </source>
</evidence>
<evidence type="ECO:0000256" key="2">
    <source>
        <dbReference type="ARBA" id="ARBA00022618"/>
    </source>
</evidence>
<evidence type="ECO:0000313" key="9">
    <source>
        <dbReference type="EMBL" id="HGW60113.1"/>
    </source>
</evidence>
<dbReference type="PANTHER" id="PTHR34108">
    <property type="entry name" value="SEPTUM SITE-DETERMINING PROTEIN MINC"/>
    <property type="match status" value="1"/>
</dbReference>
<protein>
    <submittedName>
        <fullName evidence="9">Uncharacterized protein</fullName>
    </submittedName>
</protein>
<dbReference type="Gene3D" id="3.30.160.540">
    <property type="match status" value="1"/>
</dbReference>
<evidence type="ECO:0000256" key="3">
    <source>
        <dbReference type="ARBA" id="ARBA00023210"/>
    </source>
</evidence>
<comment type="function">
    <text evidence="5">Cell division inhibitor that blocks the formation of polar Z ring septums. Rapidly oscillates between the poles of the cell to destabilize FtsZ filaments that have formed before they mature into polar Z rings. Prevents FtsZ polymerization.</text>
</comment>
<dbReference type="GO" id="GO:0000902">
    <property type="term" value="P:cell morphogenesis"/>
    <property type="evidence" value="ECO:0007669"/>
    <property type="project" value="InterPro"/>
</dbReference>
<feature type="domain" description="Septum site-determining protein MinC N-terminal" evidence="8">
    <location>
        <begin position="5"/>
        <end position="69"/>
    </location>
</feature>
<evidence type="ECO:0000256" key="4">
    <source>
        <dbReference type="ARBA" id="ARBA00023306"/>
    </source>
</evidence>
<dbReference type="InterPro" id="IPR016098">
    <property type="entry name" value="CAP/MinC_C"/>
</dbReference>
<dbReference type="GO" id="GO:1901891">
    <property type="term" value="P:regulation of cell septum assembly"/>
    <property type="evidence" value="ECO:0007669"/>
    <property type="project" value="InterPro"/>
</dbReference>
<dbReference type="PANTHER" id="PTHR34108:SF1">
    <property type="entry name" value="SEPTUM SITE-DETERMINING PROTEIN MINC"/>
    <property type="match status" value="1"/>
</dbReference>
<dbReference type="SUPFAM" id="SSF63848">
    <property type="entry name" value="Cell-division inhibitor MinC, C-terminal domain"/>
    <property type="match status" value="1"/>
</dbReference>
<keyword evidence="3" id="KW-0717">Septation</keyword>
<evidence type="ECO:0000256" key="5">
    <source>
        <dbReference type="ARBA" id="ARBA00025606"/>
    </source>
</evidence>
<keyword evidence="4" id="KW-0131">Cell cycle</keyword>
<reference evidence="9" key="1">
    <citation type="journal article" date="2020" name="mSystems">
        <title>Genome- and Community-Level Interaction Insights into Carbon Utilization and Element Cycling Functions of Hydrothermarchaeota in Hydrothermal Sediment.</title>
        <authorList>
            <person name="Zhou Z."/>
            <person name="Liu Y."/>
            <person name="Xu W."/>
            <person name="Pan J."/>
            <person name="Luo Z.H."/>
            <person name="Li M."/>
        </authorList>
    </citation>
    <scope>NUCLEOTIDE SEQUENCE [LARGE SCALE GENOMIC DNA]</scope>
    <source>
        <strain evidence="9">SpSt-794</strain>
    </source>
</reference>
<evidence type="ECO:0000256" key="1">
    <source>
        <dbReference type="ARBA" id="ARBA00006291"/>
    </source>
</evidence>
<evidence type="ECO:0000259" key="8">
    <source>
        <dbReference type="Pfam" id="PF22642"/>
    </source>
</evidence>
<dbReference type="AlphaFoldDB" id="A0A7C4U3H0"/>
<dbReference type="GO" id="GO:0000917">
    <property type="term" value="P:division septum assembly"/>
    <property type="evidence" value="ECO:0007669"/>
    <property type="project" value="UniProtKB-KW"/>
</dbReference>
<organism evidence="9">
    <name type="scientific">Caldisericum exile</name>
    <dbReference type="NCBI Taxonomy" id="693075"/>
    <lineage>
        <taxon>Bacteria</taxon>
        <taxon>Pseudomonadati</taxon>
        <taxon>Caldisericota/Cryosericota group</taxon>
        <taxon>Caldisericota</taxon>
        <taxon>Caldisericia</taxon>
        <taxon>Caldisericales</taxon>
        <taxon>Caldisericaceae</taxon>
        <taxon>Caldisericum</taxon>
    </lineage>
</organism>